<dbReference type="EMBL" id="JAUUTY010000001">
    <property type="protein sequence ID" value="KAK1692969.1"/>
    <property type="molecule type" value="Genomic_DNA"/>
</dbReference>
<feature type="compositionally biased region" description="Low complexity" evidence="1">
    <location>
        <begin position="170"/>
        <end position="181"/>
    </location>
</feature>
<evidence type="ECO:0000313" key="3">
    <source>
        <dbReference type="Proteomes" id="UP001231189"/>
    </source>
</evidence>
<protein>
    <submittedName>
        <fullName evidence="2">Uncharacterized protein</fullName>
    </submittedName>
</protein>
<sequence length="260" mass="28036">MSFSRGVTNREKVAFSRGCADRLLRCRRAPSTPRAAELLVAHVCALLPPRPLVAVASSASSVRQPPVAVPPRAALSSAAARYTPQRRALAAAAEARTPHAPPPPAAHLSPTRGRSDIPYVPTGQEEDDISSYLNLDGEDEGRRQQDDAEETSINDDLQLEVATTSGAEPSAGSSKQSSTSSKRGATKTLKQGEIYTIEVIDSATGKPLEPEKNATKFINQCGAVVRDNVSITVQEWNEPKKARLGFTRTRLRISKDNMRK</sequence>
<evidence type="ECO:0000313" key="2">
    <source>
        <dbReference type="EMBL" id="KAK1692969.1"/>
    </source>
</evidence>
<comment type="caution">
    <text evidence="2">The sequence shown here is derived from an EMBL/GenBank/DDBJ whole genome shotgun (WGS) entry which is preliminary data.</text>
</comment>
<accession>A0AAD8TVG1</accession>
<organism evidence="2 3">
    <name type="scientific">Lolium multiflorum</name>
    <name type="common">Italian ryegrass</name>
    <name type="synonym">Lolium perenne subsp. multiflorum</name>
    <dbReference type="NCBI Taxonomy" id="4521"/>
    <lineage>
        <taxon>Eukaryota</taxon>
        <taxon>Viridiplantae</taxon>
        <taxon>Streptophyta</taxon>
        <taxon>Embryophyta</taxon>
        <taxon>Tracheophyta</taxon>
        <taxon>Spermatophyta</taxon>
        <taxon>Magnoliopsida</taxon>
        <taxon>Liliopsida</taxon>
        <taxon>Poales</taxon>
        <taxon>Poaceae</taxon>
        <taxon>BOP clade</taxon>
        <taxon>Pooideae</taxon>
        <taxon>Poodae</taxon>
        <taxon>Poeae</taxon>
        <taxon>Poeae Chloroplast Group 2 (Poeae type)</taxon>
        <taxon>Loliodinae</taxon>
        <taxon>Loliinae</taxon>
        <taxon>Lolium</taxon>
    </lineage>
</organism>
<feature type="region of interest" description="Disordered" evidence="1">
    <location>
        <begin position="86"/>
        <end position="187"/>
    </location>
</feature>
<reference evidence="2" key="1">
    <citation type="submission" date="2023-07" db="EMBL/GenBank/DDBJ databases">
        <title>A chromosome-level genome assembly of Lolium multiflorum.</title>
        <authorList>
            <person name="Chen Y."/>
            <person name="Copetti D."/>
            <person name="Kolliker R."/>
            <person name="Studer B."/>
        </authorList>
    </citation>
    <scope>NUCLEOTIDE SEQUENCE</scope>
    <source>
        <strain evidence="2">02402/16</strain>
        <tissue evidence="2">Leaf</tissue>
    </source>
</reference>
<name>A0AAD8TVG1_LOLMU</name>
<proteinExistence type="predicted"/>
<feature type="compositionally biased region" description="Low complexity" evidence="1">
    <location>
        <begin position="86"/>
        <end position="95"/>
    </location>
</feature>
<evidence type="ECO:0000256" key="1">
    <source>
        <dbReference type="SAM" id="MobiDB-lite"/>
    </source>
</evidence>
<keyword evidence="3" id="KW-1185">Reference proteome</keyword>
<gene>
    <name evidence="2" type="ORF">QYE76_009666</name>
</gene>
<dbReference type="Proteomes" id="UP001231189">
    <property type="component" value="Unassembled WGS sequence"/>
</dbReference>
<dbReference type="AlphaFoldDB" id="A0AAD8TVG1"/>